<proteinExistence type="predicted"/>
<dbReference type="AlphaFoldDB" id="A0A0C2ZCJ3"/>
<sequence>MHYEPVNCIIKYTSYIQNVSIYHHRRACVHACCSGGRSTRGWRCRGHNSWSRHSSLLLSSCELWWSAQKGGEGELAVDMRE</sequence>
<dbReference type="InParanoid" id="A0A0C2ZCJ3"/>
<accession>A0A0C2ZCJ3</accession>
<evidence type="ECO:0000313" key="1">
    <source>
        <dbReference type="EMBL" id="KIM50727.1"/>
    </source>
</evidence>
<reference evidence="1 2" key="1">
    <citation type="submission" date="2014-04" db="EMBL/GenBank/DDBJ databases">
        <authorList>
            <consortium name="DOE Joint Genome Institute"/>
            <person name="Kuo A."/>
            <person name="Kohler A."/>
            <person name="Nagy L.G."/>
            <person name="Floudas D."/>
            <person name="Copeland A."/>
            <person name="Barry K.W."/>
            <person name="Cichocki N."/>
            <person name="Veneault-Fourrey C."/>
            <person name="LaButti K."/>
            <person name="Lindquist E.A."/>
            <person name="Lipzen A."/>
            <person name="Lundell T."/>
            <person name="Morin E."/>
            <person name="Murat C."/>
            <person name="Sun H."/>
            <person name="Tunlid A."/>
            <person name="Henrissat B."/>
            <person name="Grigoriev I.V."/>
            <person name="Hibbett D.S."/>
            <person name="Martin F."/>
            <person name="Nordberg H.P."/>
            <person name="Cantor M.N."/>
            <person name="Hua S.X."/>
        </authorList>
    </citation>
    <scope>NUCLEOTIDE SEQUENCE [LARGE SCALE GENOMIC DNA]</scope>
    <source>
        <strain evidence="1 2">Foug A</strain>
    </source>
</reference>
<dbReference type="HOGENOM" id="CLU_2575263_0_0_1"/>
<protein>
    <submittedName>
        <fullName evidence="1">Uncharacterized protein</fullName>
    </submittedName>
</protein>
<keyword evidence="2" id="KW-1185">Reference proteome</keyword>
<dbReference type="EMBL" id="KN822340">
    <property type="protein sequence ID" value="KIM50727.1"/>
    <property type="molecule type" value="Genomic_DNA"/>
</dbReference>
<gene>
    <name evidence="1" type="ORF">SCLCIDRAFT_766681</name>
</gene>
<organism evidence="1 2">
    <name type="scientific">Scleroderma citrinum Foug A</name>
    <dbReference type="NCBI Taxonomy" id="1036808"/>
    <lineage>
        <taxon>Eukaryota</taxon>
        <taxon>Fungi</taxon>
        <taxon>Dikarya</taxon>
        <taxon>Basidiomycota</taxon>
        <taxon>Agaricomycotina</taxon>
        <taxon>Agaricomycetes</taxon>
        <taxon>Agaricomycetidae</taxon>
        <taxon>Boletales</taxon>
        <taxon>Sclerodermatineae</taxon>
        <taxon>Sclerodermataceae</taxon>
        <taxon>Scleroderma</taxon>
    </lineage>
</organism>
<name>A0A0C2ZCJ3_9AGAM</name>
<reference evidence="2" key="2">
    <citation type="submission" date="2015-01" db="EMBL/GenBank/DDBJ databases">
        <title>Evolutionary Origins and Diversification of the Mycorrhizal Mutualists.</title>
        <authorList>
            <consortium name="DOE Joint Genome Institute"/>
            <consortium name="Mycorrhizal Genomics Consortium"/>
            <person name="Kohler A."/>
            <person name="Kuo A."/>
            <person name="Nagy L.G."/>
            <person name="Floudas D."/>
            <person name="Copeland A."/>
            <person name="Barry K.W."/>
            <person name="Cichocki N."/>
            <person name="Veneault-Fourrey C."/>
            <person name="LaButti K."/>
            <person name="Lindquist E.A."/>
            <person name="Lipzen A."/>
            <person name="Lundell T."/>
            <person name="Morin E."/>
            <person name="Murat C."/>
            <person name="Riley R."/>
            <person name="Ohm R."/>
            <person name="Sun H."/>
            <person name="Tunlid A."/>
            <person name="Henrissat B."/>
            <person name="Grigoriev I.V."/>
            <person name="Hibbett D.S."/>
            <person name="Martin F."/>
        </authorList>
    </citation>
    <scope>NUCLEOTIDE SEQUENCE [LARGE SCALE GENOMIC DNA]</scope>
    <source>
        <strain evidence="2">Foug A</strain>
    </source>
</reference>
<evidence type="ECO:0000313" key="2">
    <source>
        <dbReference type="Proteomes" id="UP000053989"/>
    </source>
</evidence>
<dbReference type="Proteomes" id="UP000053989">
    <property type="component" value="Unassembled WGS sequence"/>
</dbReference>